<keyword evidence="2" id="KW-1185">Reference proteome</keyword>
<sequence length="118" mass="13002">MRLCAFTTRTSVGRRRLAGVRLLAFFCAPRERRGGTAPENQNRAAHVRPAGPAPTWPTAPMYSPYMVRRAAGCTEPLARIETEIELMRDGASVDTAINVVFQINKLTLSSRRITSGLT</sequence>
<evidence type="ECO:0000313" key="2">
    <source>
        <dbReference type="Proteomes" id="UP000299102"/>
    </source>
</evidence>
<dbReference type="AlphaFoldDB" id="A0A4C1VIT3"/>
<reference evidence="1 2" key="1">
    <citation type="journal article" date="2019" name="Commun. Biol.">
        <title>The bagworm genome reveals a unique fibroin gene that provides high tensile strength.</title>
        <authorList>
            <person name="Kono N."/>
            <person name="Nakamura H."/>
            <person name="Ohtoshi R."/>
            <person name="Tomita M."/>
            <person name="Numata K."/>
            <person name="Arakawa K."/>
        </authorList>
    </citation>
    <scope>NUCLEOTIDE SEQUENCE [LARGE SCALE GENOMIC DNA]</scope>
</reference>
<dbReference type="EMBL" id="BGZK01000349">
    <property type="protein sequence ID" value="GBP38431.1"/>
    <property type="molecule type" value="Genomic_DNA"/>
</dbReference>
<protein>
    <submittedName>
        <fullName evidence="1">Uncharacterized protein</fullName>
    </submittedName>
</protein>
<accession>A0A4C1VIT3</accession>
<gene>
    <name evidence="1" type="ORF">EVAR_23635_1</name>
</gene>
<dbReference type="Proteomes" id="UP000299102">
    <property type="component" value="Unassembled WGS sequence"/>
</dbReference>
<evidence type="ECO:0000313" key="1">
    <source>
        <dbReference type="EMBL" id="GBP38431.1"/>
    </source>
</evidence>
<name>A0A4C1VIT3_EUMVA</name>
<comment type="caution">
    <text evidence="1">The sequence shown here is derived from an EMBL/GenBank/DDBJ whole genome shotgun (WGS) entry which is preliminary data.</text>
</comment>
<organism evidence="1 2">
    <name type="scientific">Eumeta variegata</name>
    <name type="common">Bagworm moth</name>
    <name type="synonym">Eumeta japonica</name>
    <dbReference type="NCBI Taxonomy" id="151549"/>
    <lineage>
        <taxon>Eukaryota</taxon>
        <taxon>Metazoa</taxon>
        <taxon>Ecdysozoa</taxon>
        <taxon>Arthropoda</taxon>
        <taxon>Hexapoda</taxon>
        <taxon>Insecta</taxon>
        <taxon>Pterygota</taxon>
        <taxon>Neoptera</taxon>
        <taxon>Endopterygota</taxon>
        <taxon>Lepidoptera</taxon>
        <taxon>Glossata</taxon>
        <taxon>Ditrysia</taxon>
        <taxon>Tineoidea</taxon>
        <taxon>Psychidae</taxon>
        <taxon>Oiketicinae</taxon>
        <taxon>Eumeta</taxon>
    </lineage>
</organism>
<proteinExistence type="predicted"/>